<dbReference type="EMBL" id="JAMQJY010000002">
    <property type="protein sequence ID" value="MCM2676847.1"/>
    <property type="molecule type" value="Genomic_DNA"/>
</dbReference>
<keyword evidence="7" id="KW-1185">Reference proteome</keyword>
<organism evidence="6 7">
    <name type="scientific">Alkalicoccobacillus plakortidis</name>
    <dbReference type="NCBI Taxonomy" id="444060"/>
    <lineage>
        <taxon>Bacteria</taxon>
        <taxon>Bacillati</taxon>
        <taxon>Bacillota</taxon>
        <taxon>Bacilli</taxon>
        <taxon>Bacillales</taxon>
        <taxon>Bacillaceae</taxon>
        <taxon>Alkalicoccobacillus</taxon>
    </lineage>
</organism>
<dbReference type="PRINTS" id="PR00502">
    <property type="entry name" value="NUDIXFAMILY"/>
</dbReference>
<reference evidence="6" key="1">
    <citation type="submission" date="2022-06" db="EMBL/GenBank/DDBJ databases">
        <title>Alkalicoccobacillus porphyridii sp. nov., isolated from a marine red alga, Porphyridium purpureum and reclassification of Shouchella plakortidis and Shouchella gibsonii as Alkalicoccobacillus plakortidis comb. nov. and Alkalicoccobacillus gibsonii comb. nov.</title>
        <authorList>
            <person name="Kim K.H."/>
            <person name="Lee J.K."/>
            <person name="Han D.M."/>
            <person name="Baek J.H."/>
            <person name="Jeon C.O."/>
        </authorList>
    </citation>
    <scope>NUCLEOTIDE SEQUENCE</scope>
    <source>
        <strain evidence="6">DSM 19153</strain>
    </source>
</reference>
<feature type="domain" description="Nudix hydrolase" evidence="5">
    <location>
        <begin position="1"/>
        <end position="114"/>
    </location>
</feature>
<keyword evidence="2 4" id="KW-0378">Hydrolase</keyword>
<proteinExistence type="inferred from homology"/>
<dbReference type="InterPro" id="IPR020084">
    <property type="entry name" value="NUDIX_hydrolase_CS"/>
</dbReference>
<evidence type="ECO:0000313" key="7">
    <source>
        <dbReference type="Proteomes" id="UP001203665"/>
    </source>
</evidence>
<dbReference type="InterPro" id="IPR000086">
    <property type="entry name" value="NUDIX_hydrolase_dom"/>
</dbReference>
<evidence type="ECO:0000256" key="3">
    <source>
        <dbReference type="ARBA" id="ARBA00022842"/>
    </source>
</evidence>
<dbReference type="InterPro" id="IPR020476">
    <property type="entry name" value="Nudix_hydrolase"/>
</dbReference>
<evidence type="ECO:0000313" key="6">
    <source>
        <dbReference type="EMBL" id="MCM2676847.1"/>
    </source>
</evidence>
<comment type="cofactor">
    <cofactor evidence="1">
        <name>Mg(2+)</name>
        <dbReference type="ChEBI" id="CHEBI:18420"/>
    </cofactor>
</comment>
<name>A0ABT0XLQ3_9BACI</name>
<keyword evidence="3" id="KW-0460">Magnesium</keyword>
<dbReference type="GO" id="GO:0016787">
    <property type="term" value="F:hydrolase activity"/>
    <property type="evidence" value="ECO:0007669"/>
    <property type="project" value="UniProtKB-KW"/>
</dbReference>
<protein>
    <submittedName>
        <fullName evidence="6">NUDIX hydrolase</fullName>
    </submittedName>
</protein>
<dbReference type="Pfam" id="PF00293">
    <property type="entry name" value="NUDIX"/>
    <property type="match status" value="1"/>
</dbReference>
<evidence type="ECO:0000259" key="5">
    <source>
        <dbReference type="PROSITE" id="PS51462"/>
    </source>
</evidence>
<accession>A0ABT0XLQ3</accession>
<dbReference type="PROSITE" id="PS51462">
    <property type="entry name" value="NUDIX"/>
    <property type="match status" value="1"/>
</dbReference>
<dbReference type="PANTHER" id="PTHR43046">
    <property type="entry name" value="GDP-MANNOSE MANNOSYL HYDROLASE"/>
    <property type="match status" value="1"/>
</dbReference>
<dbReference type="Gene3D" id="3.90.79.10">
    <property type="entry name" value="Nucleoside Triphosphate Pyrophosphohydrolase"/>
    <property type="match status" value="1"/>
</dbReference>
<dbReference type="PROSITE" id="PS00893">
    <property type="entry name" value="NUDIX_BOX"/>
    <property type="match status" value="1"/>
</dbReference>
<evidence type="ECO:0000256" key="4">
    <source>
        <dbReference type="RuleBase" id="RU003476"/>
    </source>
</evidence>
<comment type="similarity">
    <text evidence="4">Belongs to the Nudix hydrolase family.</text>
</comment>
<dbReference type="SUPFAM" id="SSF55811">
    <property type="entry name" value="Nudix"/>
    <property type="match status" value="1"/>
</dbReference>
<dbReference type="PANTHER" id="PTHR43046:SF12">
    <property type="entry name" value="GDP-MANNOSE MANNOSYL HYDROLASE"/>
    <property type="match status" value="1"/>
</dbReference>
<gene>
    <name evidence="6" type="ORF">NDM98_16280</name>
</gene>
<dbReference type="Proteomes" id="UP001203665">
    <property type="component" value="Unassembled WGS sequence"/>
</dbReference>
<dbReference type="InterPro" id="IPR015797">
    <property type="entry name" value="NUDIX_hydrolase-like_dom_sf"/>
</dbReference>
<evidence type="ECO:0000256" key="2">
    <source>
        <dbReference type="ARBA" id="ARBA00022801"/>
    </source>
</evidence>
<sequence length="123" mass="14065">MNNKKRNTTYWSPPGGAVEVGETLEEAAIREAFEETGFIVEIGRLHSVREIFHETGDHVMIFTFYAKVVGGHIVLNDPDQDIIDIQWKDVDSARQCMTTIFNELKLDKKPSELASFYQFVGER</sequence>
<evidence type="ECO:0000256" key="1">
    <source>
        <dbReference type="ARBA" id="ARBA00001946"/>
    </source>
</evidence>
<comment type="caution">
    <text evidence="6">The sequence shown here is derived from an EMBL/GenBank/DDBJ whole genome shotgun (WGS) entry which is preliminary data.</text>
</comment>